<keyword evidence="4 5" id="KW-0472">Membrane</keyword>
<keyword evidence="7" id="KW-1185">Reference proteome</keyword>
<proteinExistence type="predicted"/>
<dbReference type="PANTHER" id="PTHR35814">
    <property type="match status" value="1"/>
</dbReference>
<comment type="caution">
    <text evidence="6">The sequence shown here is derived from an EMBL/GenBank/DDBJ whole genome shotgun (WGS) entry which is preliminary data.</text>
</comment>
<evidence type="ECO:0000256" key="4">
    <source>
        <dbReference type="ARBA" id="ARBA00023136"/>
    </source>
</evidence>
<protein>
    <submittedName>
        <fullName evidence="6">Putative inner membrane protein</fullName>
    </submittedName>
</protein>
<evidence type="ECO:0000313" key="6">
    <source>
        <dbReference type="EMBL" id="KFE71819.1"/>
    </source>
</evidence>
<dbReference type="AlphaFoldDB" id="A0A085WVV6"/>
<dbReference type="PANTHER" id="PTHR35814:SF1">
    <property type="entry name" value="GLUTATHIONE S-TRANSFERASE-RELATED"/>
    <property type="match status" value="1"/>
</dbReference>
<feature type="transmembrane region" description="Helical" evidence="5">
    <location>
        <begin position="117"/>
        <end position="139"/>
    </location>
</feature>
<evidence type="ECO:0000256" key="5">
    <source>
        <dbReference type="SAM" id="Phobius"/>
    </source>
</evidence>
<dbReference type="STRING" id="394096.DB31_0080"/>
<reference evidence="6 7" key="1">
    <citation type="submission" date="2014-04" db="EMBL/GenBank/DDBJ databases">
        <title>Genome assembly of Hyalangium minutum DSM 14724.</title>
        <authorList>
            <person name="Sharma G."/>
            <person name="Subramanian S."/>
        </authorList>
    </citation>
    <scope>NUCLEOTIDE SEQUENCE [LARGE SCALE GENOMIC DNA]</scope>
    <source>
        <strain evidence="6 7">DSM 14724</strain>
    </source>
</reference>
<sequence>MEEVKTMANPLLGTALVAVPVTALYGALSSLLLLGLGLNVSRLRGKYNTFRGDGGHAELIGAIRAHGNSVEHVPLLLILLLAAELCGGSSTLLHIFGGALVVSRILHAVGLIKGSSAIQIPGALSTYALEAALPIYLLILRPWG</sequence>
<evidence type="ECO:0000256" key="3">
    <source>
        <dbReference type="ARBA" id="ARBA00022989"/>
    </source>
</evidence>
<feature type="transmembrane region" description="Helical" evidence="5">
    <location>
        <begin position="73"/>
        <end position="97"/>
    </location>
</feature>
<dbReference type="GO" id="GO:0016020">
    <property type="term" value="C:membrane"/>
    <property type="evidence" value="ECO:0007669"/>
    <property type="project" value="UniProtKB-SubCell"/>
</dbReference>
<dbReference type="EMBL" id="JMCB01000001">
    <property type="protein sequence ID" value="KFE71819.1"/>
    <property type="molecule type" value="Genomic_DNA"/>
</dbReference>
<organism evidence="6 7">
    <name type="scientific">Hyalangium minutum</name>
    <dbReference type="NCBI Taxonomy" id="394096"/>
    <lineage>
        <taxon>Bacteria</taxon>
        <taxon>Pseudomonadati</taxon>
        <taxon>Myxococcota</taxon>
        <taxon>Myxococcia</taxon>
        <taxon>Myxococcales</taxon>
        <taxon>Cystobacterineae</taxon>
        <taxon>Archangiaceae</taxon>
        <taxon>Hyalangium</taxon>
    </lineage>
</organism>
<accession>A0A085WVV6</accession>
<dbReference type="Proteomes" id="UP000028725">
    <property type="component" value="Unassembled WGS sequence"/>
</dbReference>
<dbReference type="Pfam" id="PF01124">
    <property type="entry name" value="MAPEG"/>
    <property type="match status" value="1"/>
</dbReference>
<dbReference type="SUPFAM" id="SSF161084">
    <property type="entry name" value="MAPEG domain-like"/>
    <property type="match status" value="1"/>
</dbReference>
<dbReference type="InterPro" id="IPR001129">
    <property type="entry name" value="Membr-assoc_MAPEG"/>
</dbReference>
<comment type="subcellular location">
    <subcellularLocation>
        <location evidence="1">Membrane</location>
    </subcellularLocation>
</comment>
<dbReference type="InterPro" id="IPR023352">
    <property type="entry name" value="MAPEG-like_dom_sf"/>
</dbReference>
<feature type="transmembrane region" description="Helical" evidence="5">
    <location>
        <begin position="12"/>
        <end position="36"/>
    </location>
</feature>
<evidence type="ECO:0000313" key="7">
    <source>
        <dbReference type="Proteomes" id="UP000028725"/>
    </source>
</evidence>
<dbReference type="Gene3D" id="1.20.120.550">
    <property type="entry name" value="Membrane associated eicosanoid/glutathione metabolism-like domain"/>
    <property type="match status" value="1"/>
</dbReference>
<keyword evidence="3 5" id="KW-1133">Transmembrane helix</keyword>
<name>A0A085WVV6_9BACT</name>
<evidence type="ECO:0000256" key="1">
    <source>
        <dbReference type="ARBA" id="ARBA00004370"/>
    </source>
</evidence>
<evidence type="ECO:0000256" key="2">
    <source>
        <dbReference type="ARBA" id="ARBA00022692"/>
    </source>
</evidence>
<keyword evidence="2 5" id="KW-0812">Transmembrane</keyword>
<gene>
    <name evidence="6" type="ORF">DB31_0080</name>
</gene>